<protein>
    <submittedName>
        <fullName evidence="4">Tyrosine-protein kinase YwqD</fullName>
        <ecNumber evidence="4">2.7.10.2</ecNumber>
    </submittedName>
</protein>
<dbReference type="SUPFAM" id="SSF52540">
    <property type="entry name" value="P-loop containing nucleoside triphosphate hydrolases"/>
    <property type="match status" value="1"/>
</dbReference>
<dbReference type="Gene3D" id="3.40.50.300">
    <property type="entry name" value="P-loop containing nucleotide triphosphate hydrolases"/>
    <property type="match status" value="1"/>
</dbReference>
<dbReference type="EC" id="2.7.10.2" evidence="4"/>
<dbReference type="EMBL" id="CP037423">
    <property type="protein sequence ID" value="QDV46946.1"/>
    <property type="molecule type" value="Genomic_DNA"/>
</dbReference>
<keyword evidence="4" id="KW-0418">Kinase</keyword>
<accession>A0A518I1L0</accession>
<evidence type="ECO:0000256" key="1">
    <source>
        <dbReference type="ARBA" id="ARBA00022741"/>
    </source>
</evidence>
<keyword evidence="4" id="KW-0808">Transferase</keyword>
<evidence type="ECO:0000256" key="3">
    <source>
        <dbReference type="SAM" id="MobiDB-lite"/>
    </source>
</evidence>
<keyword evidence="1" id="KW-0547">Nucleotide-binding</keyword>
<dbReference type="AlphaFoldDB" id="A0A518I1L0"/>
<sequence>MVEQQANEEFLSDAKADDQAPQKPNTIAEPAFVDSATAPAVDPPADDIDSTAPRWAGATWEVDAFDLPSTVADLFFDETFFRSIAEHLGQSVREGLRSVLVTSLSAGEGRSTVAIGTAIAAAATGVRVALIDIDLDTPSQSELLRLEVETDWVTAIRQGERIEDAAIASIEDGVTLLPLVLSGHRGLPITPTEIDQLLEQLDGCFDLLLFDGPVAGAWATPQIAAAVDSSLIVRDARRTSPSEVASAAAQLRRQGVVGIGVVDNFCG</sequence>
<dbReference type="GO" id="GO:0005886">
    <property type="term" value="C:plasma membrane"/>
    <property type="evidence" value="ECO:0007669"/>
    <property type="project" value="TreeGrafter"/>
</dbReference>
<keyword evidence="5" id="KW-1185">Reference proteome</keyword>
<name>A0A518I1L0_9BACT</name>
<dbReference type="GO" id="GO:0005524">
    <property type="term" value="F:ATP binding"/>
    <property type="evidence" value="ECO:0007669"/>
    <property type="project" value="UniProtKB-KW"/>
</dbReference>
<dbReference type="Proteomes" id="UP000319004">
    <property type="component" value="Chromosome"/>
</dbReference>
<organism evidence="4 5">
    <name type="scientific">Stieleria neptunia</name>
    <dbReference type="NCBI Taxonomy" id="2527979"/>
    <lineage>
        <taxon>Bacteria</taxon>
        <taxon>Pseudomonadati</taxon>
        <taxon>Planctomycetota</taxon>
        <taxon>Planctomycetia</taxon>
        <taxon>Pirellulales</taxon>
        <taxon>Pirellulaceae</taxon>
        <taxon>Stieleria</taxon>
    </lineage>
</organism>
<dbReference type="InterPro" id="IPR050445">
    <property type="entry name" value="Bact_polysacc_biosynth/exp"/>
</dbReference>
<dbReference type="InterPro" id="IPR033756">
    <property type="entry name" value="YlxH/NBP35"/>
</dbReference>
<proteinExistence type="predicted"/>
<keyword evidence="2" id="KW-0067">ATP-binding</keyword>
<dbReference type="Pfam" id="PF10609">
    <property type="entry name" value="ParA"/>
    <property type="match status" value="1"/>
</dbReference>
<evidence type="ECO:0000256" key="2">
    <source>
        <dbReference type="ARBA" id="ARBA00022840"/>
    </source>
</evidence>
<dbReference type="GO" id="GO:0004715">
    <property type="term" value="F:non-membrane spanning protein tyrosine kinase activity"/>
    <property type="evidence" value="ECO:0007669"/>
    <property type="project" value="UniProtKB-EC"/>
</dbReference>
<feature type="region of interest" description="Disordered" evidence="3">
    <location>
        <begin position="1"/>
        <end position="40"/>
    </location>
</feature>
<evidence type="ECO:0000313" key="5">
    <source>
        <dbReference type="Proteomes" id="UP000319004"/>
    </source>
</evidence>
<dbReference type="PANTHER" id="PTHR32309">
    <property type="entry name" value="TYROSINE-PROTEIN KINASE"/>
    <property type="match status" value="1"/>
</dbReference>
<reference evidence="4 5" key="1">
    <citation type="submission" date="2019-03" db="EMBL/GenBank/DDBJ databases">
        <title>Deep-cultivation of Planctomycetes and their phenomic and genomic characterization uncovers novel biology.</title>
        <authorList>
            <person name="Wiegand S."/>
            <person name="Jogler M."/>
            <person name="Boedeker C."/>
            <person name="Pinto D."/>
            <person name="Vollmers J."/>
            <person name="Rivas-Marin E."/>
            <person name="Kohn T."/>
            <person name="Peeters S.H."/>
            <person name="Heuer A."/>
            <person name="Rast P."/>
            <person name="Oberbeckmann S."/>
            <person name="Bunk B."/>
            <person name="Jeske O."/>
            <person name="Meyerdierks A."/>
            <person name="Storesund J.E."/>
            <person name="Kallscheuer N."/>
            <person name="Luecker S."/>
            <person name="Lage O.M."/>
            <person name="Pohl T."/>
            <person name="Merkel B.J."/>
            <person name="Hornburger P."/>
            <person name="Mueller R.-W."/>
            <person name="Bruemmer F."/>
            <person name="Labrenz M."/>
            <person name="Spormann A.M."/>
            <person name="Op den Camp H."/>
            <person name="Overmann J."/>
            <person name="Amann R."/>
            <person name="Jetten M.S.M."/>
            <person name="Mascher T."/>
            <person name="Medema M.H."/>
            <person name="Devos D.P."/>
            <person name="Kaster A.-K."/>
            <person name="Ovreas L."/>
            <person name="Rohde M."/>
            <person name="Galperin M.Y."/>
            <person name="Jogler C."/>
        </authorList>
    </citation>
    <scope>NUCLEOTIDE SEQUENCE [LARGE SCALE GENOMIC DNA]</scope>
    <source>
        <strain evidence="4 5">Enr13</strain>
    </source>
</reference>
<dbReference type="PANTHER" id="PTHR32309:SF13">
    <property type="entry name" value="FERRIC ENTEROBACTIN TRANSPORT PROTEIN FEPE"/>
    <property type="match status" value="1"/>
</dbReference>
<gene>
    <name evidence="4" type="primary">ywqD_5</name>
    <name evidence="4" type="ORF">Enr13x_68550</name>
</gene>
<evidence type="ECO:0000313" key="4">
    <source>
        <dbReference type="EMBL" id="QDV46946.1"/>
    </source>
</evidence>
<dbReference type="KEGG" id="snep:Enr13x_68550"/>
<dbReference type="InterPro" id="IPR027417">
    <property type="entry name" value="P-loop_NTPase"/>
</dbReference>